<organism evidence="1 2">
    <name type="scientific">Aeoliella mucimassa</name>
    <dbReference type="NCBI Taxonomy" id="2527972"/>
    <lineage>
        <taxon>Bacteria</taxon>
        <taxon>Pseudomonadati</taxon>
        <taxon>Planctomycetota</taxon>
        <taxon>Planctomycetia</taxon>
        <taxon>Pirellulales</taxon>
        <taxon>Lacipirellulaceae</taxon>
        <taxon>Aeoliella</taxon>
    </lineage>
</organism>
<sequence length="854" mass="89014">MPFRFTPRVSQPLLGLALFIGLLPLCFARCPANAAEFVPLDIDLSGANRATLITKGISVSEDGSVVVATSVGVGPTTASLPGDLVRWTREGGLEVLATEVGIGAVVSGDGNKIAGYFRRDGESQLYTPFEIFDGVLSNLPIPEEAWYSRVRGISQDGKTIIGSSYLTDPLGNAGTAWVDGMISLLPMSLTSAVSADGSTIVGNGARRWTVANGIETLPPLAGLDPSPTTLPSALGLSSDGRWAVGRQGFTTLEARSLPIGLIWDGLSLPQVLDTHNAEWGSSGLDVTLEGTVVGQIYVNSSDVSDRVAGYWTAATGMIPLQDLLATQYDLADELAGWKLTVAHDITDDGRFIVGSAIDPSGSNAAFLVDLGVAVPEPGAVLLLAGGLFTMVALRLRGVGKGSHLALLFGAICLTAYSRSAEAAEFVPLDIDLSGAGVVTWKGISVTEDGSTIVASTTDTKELVRWTVEGGYEVLATEVRIGAVISGDGTRIAGGYQRGGDGTGDTPFVIFNDVLTDLPLPEDAVWGFPKGISQDGTTIVGTSYLGGSSGHATRWVDGLVTKLPLNGAMVTSADGSKIVGSNSGPYLWTEAFGPEAYPLHEEEELSPMVSTSAVGLSSDGNWTVGRVIYFPSNSEHPPLGLLWDGLTSPRVLDTNDPAWGAAGIDVTPDGGTVVGVIYTDGDDLRERLAGYWTNATGMIPLQDLLATQYDLADELAGWKLTHAYDITDDGRFIVGSAIDPSGNNAAFLVDLGVAVPEPGAVLMLAGGLFTMVALRLRGVGRGSHLALLLGAICLAAYPRSAEAAEFVPLDIDLSGAGVVTWKGISVTEDGSTTDAREFSRNSKTRAIDGELLANR</sequence>
<protein>
    <recommendedName>
        <fullName evidence="3">PEP-CTERM protein-sorting domain-containing protein</fullName>
    </recommendedName>
</protein>
<evidence type="ECO:0008006" key="3">
    <source>
        <dbReference type="Google" id="ProtNLM"/>
    </source>
</evidence>
<reference evidence="1 2" key="1">
    <citation type="submission" date="2019-02" db="EMBL/GenBank/DDBJ databases">
        <title>Deep-cultivation of Planctomycetes and their phenomic and genomic characterization uncovers novel biology.</title>
        <authorList>
            <person name="Wiegand S."/>
            <person name="Jogler M."/>
            <person name="Boedeker C."/>
            <person name="Pinto D."/>
            <person name="Vollmers J."/>
            <person name="Rivas-Marin E."/>
            <person name="Kohn T."/>
            <person name="Peeters S.H."/>
            <person name="Heuer A."/>
            <person name="Rast P."/>
            <person name="Oberbeckmann S."/>
            <person name="Bunk B."/>
            <person name="Jeske O."/>
            <person name="Meyerdierks A."/>
            <person name="Storesund J.E."/>
            <person name="Kallscheuer N."/>
            <person name="Luecker S."/>
            <person name="Lage O.M."/>
            <person name="Pohl T."/>
            <person name="Merkel B.J."/>
            <person name="Hornburger P."/>
            <person name="Mueller R.-W."/>
            <person name="Bruemmer F."/>
            <person name="Labrenz M."/>
            <person name="Spormann A.M."/>
            <person name="Op den Camp H."/>
            <person name="Overmann J."/>
            <person name="Amann R."/>
            <person name="Jetten M.S.M."/>
            <person name="Mascher T."/>
            <person name="Medema M.H."/>
            <person name="Devos D.P."/>
            <person name="Kaster A.-K."/>
            <person name="Ovreas L."/>
            <person name="Rohde M."/>
            <person name="Galperin M.Y."/>
            <person name="Jogler C."/>
        </authorList>
    </citation>
    <scope>NUCLEOTIDE SEQUENCE [LARGE SCALE GENOMIC DNA]</scope>
    <source>
        <strain evidence="1 2">Pan181</strain>
    </source>
</reference>
<evidence type="ECO:0000313" key="2">
    <source>
        <dbReference type="Proteomes" id="UP000315750"/>
    </source>
</evidence>
<dbReference type="KEGG" id="amuc:Pan181_10100"/>
<evidence type="ECO:0000313" key="1">
    <source>
        <dbReference type="EMBL" id="QDU54827.1"/>
    </source>
</evidence>
<name>A0A518AJB7_9BACT</name>
<proteinExistence type="predicted"/>
<accession>A0A518AJB7</accession>
<gene>
    <name evidence="1" type="ORF">Pan181_10100</name>
</gene>
<keyword evidence="2" id="KW-1185">Reference proteome</keyword>
<dbReference type="AlphaFoldDB" id="A0A518AJB7"/>
<dbReference type="EMBL" id="CP036278">
    <property type="protein sequence ID" value="QDU54827.1"/>
    <property type="molecule type" value="Genomic_DNA"/>
</dbReference>
<dbReference type="Proteomes" id="UP000315750">
    <property type="component" value="Chromosome"/>
</dbReference>